<keyword evidence="2" id="KW-1185">Reference proteome</keyword>
<evidence type="ECO:0000313" key="1">
    <source>
        <dbReference type="EMBL" id="KHJ74918.1"/>
    </source>
</evidence>
<sequence length="56" mass="6412">MVTHWATEACLRCDKEGTFYAPKARKLTREVLLLVQPSLTVPSCMNSFENCGFKCW</sequence>
<name>A0A0B1RPD4_OESDE</name>
<dbReference type="Proteomes" id="UP000053660">
    <property type="component" value="Unassembled WGS sequence"/>
</dbReference>
<protein>
    <submittedName>
        <fullName evidence="1">Uncharacterized protein</fullName>
    </submittedName>
</protein>
<dbReference type="AlphaFoldDB" id="A0A0B1RPD4"/>
<organism evidence="1 2">
    <name type="scientific">Oesophagostomum dentatum</name>
    <name type="common">Nodular worm</name>
    <dbReference type="NCBI Taxonomy" id="61180"/>
    <lineage>
        <taxon>Eukaryota</taxon>
        <taxon>Metazoa</taxon>
        <taxon>Ecdysozoa</taxon>
        <taxon>Nematoda</taxon>
        <taxon>Chromadorea</taxon>
        <taxon>Rhabditida</taxon>
        <taxon>Rhabditina</taxon>
        <taxon>Rhabditomorpha</taxon>
        <taxon>Strongyloidea</taxon>
        <taxon>Strongylidae</taxon>
        <taxon>Oesophagostomum</taxon>
    </lineage>
</organism>
<accession>A0A0B1RPD4</accession>
<gene>
    <name evidence="1" type="ORF">OESDEN_25466</name>
</gene>
<evidence type="ECO:0000313" key="2">
    <source>
        <dbReference type="Proteomes" id="UP000053660"/>
    </source>
</evidence>
<proteinExistence type="predicted"/>
<dbReference type="EMBL" id="KN613256">
    <property type="protein sequence ID" value="KHJ74918.1"/>
    <property type="molecule type" value="Genomic_DNA"/>
</dbReference>
<reference evidence="1 2" key="1">
    <citation type="submission" date="2014-03" db="EMBL/GenBank/DDBJ databases">
        <title>Draft genome of the hookworm Oesophagostomum dentatum.</title>
        <authorList>
            <person name="Mitreva M."/>
        </authorList>
    </citation>
    <scope>NUCLEOTIDE SEQUENCE [LARGE SCALE GENOMIC DNA]</scope>
    <source>
        <strain evidence="1 2">OD-Hann</strain>
    </source>
</reference>